<comment type="caution">
    <text evidence="1">The sequence shown here is derived from an EMBL/GenBank/DDBJ whole genome shotgun (WGS) entry which is preliminary data.</text>
</comment>
<name>A0A5N5SK41_9CRUS</name>
<protein>
    <submittedName>
        <fullName evidence="1">Uncharacterized protein</fullName>
    </submittedName>
</protein>
<dbReference type="AlphaFoldDB" id="A0A5N5SK41"/>
<reference evidence="1 2" key="1">
    <citation type="journal article" date="2019" name="PLoS Biol.">
        <title>Sex chromosomes control vertical transmission of feminizing Wolbachia symbionts in an isopod.</title>
        <authorList>
            <person name="Becking T."/>
            <person name="Chebbi M.A."/>
            <person name="Giraud I."/>
            <person name="Moumen B."/>
            <person name="Laverre T."/>
            <person name="Caubet Y."/>
            <person name="Peccoud J."/>
            <person name="Gilbert C."/>
            <person name="Cordaux R."/>
        </authorList>
    </citation>
    <scope>NUCLEOTIDE SEQUENCE [LARGE SCALE GENOMIC DNA]</scope>
    <source>
        <strain evidence="1">ANa2</strain>
        <tissue evidence="1">Whole body excluding digestive tract and cuticle</tissue>
    </source>
</reference>
<sequence length="52" mass="6124">MKKINSEETVQEYIAKLPKENMFTRRSSRRISVLPLKARIAEDCNLKTDIEE</sequence>
<gene>
    <name evidence="1" type="ORF">Anas_09555</name>
</gene>
<keyword evidence="2" id="KW-1185">Reference proteome</keyword>
<accession>A0A5N5SK41</accession>
<proteinExistence type="predicted"/>
<feature type="non-terminal residue" evidence="1">
    <location>
        <position position="52"/>
    </location>
</feature>
<evidence type="ECO:0000313" key="2">
    <source>
        <dbReference type="Proteomes" id="UP000326759"/>
    </source>
</evidence>
<organism evidence="1 2">
    <name type="scientific">Armadillidium nasatum</name>
    <dbReference type="NCBI Taxonomy" id="96803"/>
    <lineage>
        <taxon>Eukaryota</taxon>
        <taxon>Metazoa</taxon>
        <taxon>Ecdysozoa</taxon>
        <taxon>Arthropoda</taxon>
        <taxon>Crustacea</taxon>
        <taxon>Multicrustacea</taxon>
        <taxon>Malacostraca</taxon>
        <taxon>Eumalacostraca</taxon>
        <taxon>Peracarida</taxon>
        <taxon>Isopoda</taxon>
        <taxon>Oniscidea</taxon>
        <taxon>Crinocheta</taxon>
        <taxon>Armadillidiidae</taxon>
        <taxon>Armadillidium</taxon>
    </lineage>
</organism>
<dbReference type="Proteomes" id="UP000326759">
    <property type="component" value="Unassembled WGS sequence"/>
</dbReference>
<evidence type="ECO:0000313" key="1">
    <source>
        <dbReference type="EMBL" id="KAB7494070.1"/>
    </source>
</evidence>
<dbReference type="EMBL" id="SEYY01024513">
    <property type="protein sequence ID" value="KAB7494070.1"/>
    <property type="molecule type" value="Genomic_DNA"/>
</dbReference>